<sequence>MGNKLGYENLPRETRLSVLKKKIKRLSKKTKCVLLVDSNGNVLDMTRKASRMFGFNLRGSSIPFLHLCATNQVFLGATTKELLPLYANQALKKPKYALEIILRFRSCSVVEKDKNENKNKNKNKKKKKSKNKKMEKETKNQANYDFFQNKNEFFGYVYVVPYKTPSSILYEVWVNQDQTKKKLRVLGMIIKIRKKINNLNKKIQVFKEEIKQHQIKVKQLPNYILIEKQNMLLSQEEERNSKIQDYLNEILGAVSKKKEMIKERQENPQQHKKQITYFISQLEQLEKKLFREYEKHNQSKLIKRYNECQNLLKEKKNEKMEILNDLHSIRSSISKTIKDNKKNEQDKSIIISTSKELIKLDKEKKQIEEIITRNKSEIQELTKKLKNKLIDKSVRKESSKFFNQIKKITRSTIKLRLSKLQLTNSTRVILNKTITDEILWALQDEDDEGDDSNIQNKQTLNNQNTFIPFSIFRPPKRNFERENQRPKLRHSHSTSNSRIFYRTKSIKDVTSLTRLEEFKSLPIAFSFFKEYLSERMCYEPLLFWLDMQDWYQYYREENADEMVEYIIQTYIDQSALFSLDVDEKTRKHYYNLWEIEDYNINMFDELKQKIQTLLENKYLSDFRESYLNLELGELNVSKNKSFVAKPYLEFGIFQSAKTINVLNMNIDYKEKIDNPCKFSSNLIEKLIDILNEQYYDALASIYSTKFIKSIAYQKLLYEIAGLQNIDLDQLLKSDSNSKVTFFINIYNLLFVHSLILNDQITSNNSYKLFLDQSLYNIGGKNFSLNCIKKGIFKLSTPQNNTYQLQDYLQHYYRYFEFNQDIHFLLLNPTQQTPNLFCFHRKKLKQEIDECKNQFYKKNFEIIENEKVILLPQLFNKYWFHFGKNSNKLKTYLKTFSNLKEIDLSKYNIRFIPQNFENQIIFEKRTLKNNLL</sequence>
<feature type="coiled-coil region" evidence="1">
    <location>
        <begin position="279"/>
        <end position="325"/>
    </location>
</feature>
<dbReference type="InterPro" id="IPR036305">
    <property type="entry name" value="RGS_sf"/>
</dbReference>
<feature type="region of interest" description="Disordered" evidence="2">
    <location>
        <begin position="112"/>
        <end position="137"/>
    </location>
</feature>
<accession>A0ABQ8XF66</accession>
<dbReference type="Pfam" id="PF04784">
    <property type="entry name" value="DUF547"/>
    <property type="match status" value="1"/>
</dbReference>
<keyword evidence="5" id="KW-1185">Reference proteome</keyword>
<organism evidence="4 5">
    <name type="scientific">Anaeramoeba flamelloides</name>
    <dbReference type="NCBI Taxonomy" id="1746091"/>
    <lineage>
        <taxon>Eukaryota</taxon>
        <taxon>Metamonada</taxon>
        <taxon>Anaeramoebidae</taxon>
        <taxon>Anaeramoeba</taxon>
    </lineage>
</organism>
<dbReference type="CDD" id="cd07440">
    <property type="entry name" value="RGS"/>
    <property type="match status" value="1"/>
</dbReference>
<gene>
    <name evidence="4" type="ORF">M0813_06331</name>
</gene>
<dbReference type="InterPro" id="IPR044926">
    <property type="entry name" value="RGS_subdomain_2"/>
</dbReference>
<dbReference type="InterPro" id="IPR006869">
    <property type="entry name" value="DUF547"/>
</dbReference>
<dbReference type="Proteomes" id="UP001150062">
    <property type="component" value="Unassembled WGS sequence"/>
</dbReference>
<proteinExistence type="predicted"/>
<feature type="coiled-coil region" evidence="1">
    <location>
        <begin position="189"/>
        <end position="216"/>
    </location>
</feature>
<dbReference type="SMART" id="SM00315">
    <property type="entry name" value="RGS"/>
    <property type="match status" value="1"/>
</dbReference>
<dbReference type="InterPro" id="IPR016137">
    <property type="entry name" value="RGS"/>
</dbReference>
<evidence type="ECO:0000313" key="4">
    <source>
        <dbReference type="EMBL" id="KAJ6230765.1"/>
    </source>
</evidence>
<reference evidence="4" key="1">
    <citation type="submission" date="2022-08" db="EMBL/GenBank/DDBJ databases">
        <title>Novel sulfate-reducing endosymbionts in the free-living metamonad Anaeramoeba.</title>
        <authorList>
            <person name="Jerlstrom-Hultqvist J."/>
            <person name="Cepicka I."/>
            <person name="Gallot-Lavallee L."/>
            <person name="Salas-Leiva D."/>
            <person name="Curtis B.A."/>
            <person name="Zahonova K."/>
            <person name="Pipaliya S."/>
            <person name="Dacks J."/>
            <person name="Roger A.J."/>
        </authorList>
    </citation>
    <scope>NUCLEOTIDE SEQUENCE</scope>
    <source>
        <strain evidence="4">Schooner1</strain>
    </source>
</reference>
<keyword evidence="1" id="KW-0175">Coiled coil</keyword>
<dbReference type="PANTHER" id="PTHR46361">
    <property type="entry name" value="ELECTRON CARRIER/ PROTEIN DISULFIDE OXIDOREDUCTASE"/>
    <property type="match status" value="1"/>
</dbReference>
<feature type="domain" description="RGS" evidence="3">
    <location>
        <begin position="514"/>
        <end position="625"/>
    </location>
</feature>
<evidence type="ECO:0000313" key="5">
    <source>
        <dbReference type="Proteomes" id="UP001150062"/>
    </source>
</evidence>
<dbReference type="PANTHER" id="PTHR46361:SF3">
    <property type="entry name" value="ELECTRON CARRIER_ PROTEIN DISULFIDE OXIDOREDUCTASE"/>
    <property type="match status" value="1"/>
</dbReference>
<comment type="caution">
    <text evidence="4">The sequence shown here is derived from an EMBL/GenBank/DDBJ whole genome shotgun (WGS) entry which is preliminary data.</text>
</comment>
<dbReference type="Gene3D" id="1.10.167.10">
    <property type="entry name" value="Regulator of G-protein Signalling 4, domain 2"/>
    <property type="match status" value="1"/>
</dbReference>
<evidence type="ECO:0000256" key="2">
    <source>
        <dbReference type="SAM" id="MobiDB-lite"/>
    </source>
</evidence>
<feature type="compositionally biased region" description="Basic residues" evidence="2">
    <location>
        <begin position="120"/>
        <end position="131"/>
    </location>
</feature>
<dbReference type="EMBL" id="JAOAOG010000308">
    <property type="protein sequence ID" value="KAJ6230765.1"/>
    <property type="molecule type" value="Genomic_DNA"/>
</dbReference>
<evidence type="ECO:0000256" key="1">
    <source>
        <dbReference type="SAM" id="Coils"/>
    </source>
</evidence>
<dbReference type="PROSITE" id="PS50132">
    <property type="entry name" value="RGS"/>
    <property type="match status" value="1"/>
</dbReference>
<dbReference type="SUPFAM" id="SSF48097">
    <property type="entry name" value="Regulator of G-protein signaling, RGS"/>
    <property type="match status" value="1"/>
</dbReference>
<evidence type="ECO:0000259" key="3">
    <source>
        <dbReference type="PROSITE" id="PS50132"/>
    </source>
</evidence>
<name>A0ABQ8XF66_9EUKA</name>
<protein>
    <submittedName>
        <fullName evidence="4">Electron carrier/ protein disulfide oxidoreductase</fullName>
    </submittedName>
</protein>
<dbReference type="Pfam" id="PF00615">
    <property type="entry name" value="RGS"/>
    <property type="match status" value="1"/>
</dbReference>